<sequence length="113" mass="14014">MDKFEIYFKTIINKNIIMDKFEKMLVNYEKIIYQQKLPEYIKINKIYFMTHEDNKDYLTVEYDISDCNIITDVKSYFQKICNKELIVKSYEKKIYYYNDNIKILHCIKYKILK</sequence>
<dbReference type="RefSeq" id="YP_008004314.1">
    <property type="nucleotide sequence ID" value="NC_021248.1"/>
</dbReference>
<protein>
    <submittedName>
        <fullName evidence="1">Uncharacterized protein</fullName>
    </submittedName>
</protein>
<dbReference type="GeneID" id="15613234"/>
<dbReference type="Proteomes" id="UP000792220">
    <property type="component" value="Genome"/>
</dbReference>
<reference evidence="1" key="1">
    <citation type="journal article" date="2013" name="J. Virol.">
        <title>New Insights into the Evolution of Entomopoxvirinae from the Complete Genome Sequences of Four Entomopoxviruses Infecting Adoxophyes honmai, Choristoneura biennis, Choristoneura rosaceana, and Mythimna separata.</title>
        <authorList>
            <person name="Theze J."/>
            <person name="Takatsuka J."/>
            <person name="Li Z."/>
            <person name="Gallais J."/>
            <person name="Doucet D."/>
            <person name="Arif B."/>
            <person name="Nakai M."/>
            <person name="Herniou E.A."/>
        </authorList>
    </citation>
    <scope>NUCLEOTIDE SEQUENCE</scope>
</reference>
<accession>A0A916NY07</accession>
<evidence type="ECO:0000313" key="1">
    <source>
        <dbReference type="EMBL" id="CCU55812.1"/>
    </source>
</evidence>
<dbReference type="KEGG" id="vg:15613234"/>
<keyword evidence="2" id="KW-1185">Reference proteome</keyword>
<dbReference type="OrthoDB" id="38422at10239"/>
<evidence type="ECO:0000313" key="2">
    <source>
        <dbReference type="Proteomes" id="UP000792220"/>
    </source>
</evidence>
<dbReference type="EMBL" id="HF679132">
    <property type="protein sequence ID" value="CCU55812.1"/>
    <property type="molecule type" value="Genomic_DNA"/>
</dbReference>
<proteinExistence type="predicted"/>
<gene>
    <name evidence="1" type="ORF">CHBEV_244</name>
</gene>
<organism evidence="1 2">
    <name type="scientific">Choristoneura biennis entomopoxvirus</name>
    <name type="common">CbEPV</name>
    <dbReference type="NCBI Taxonomy" id="10288"/>
    <lineage>
        <taxon>Viruses</taxon>
        <taxon>Varidnaviria</taxon>
        <taxon>Bamfordvirae</taxon>
        <taxon>Nucleocytoviricota</taxon>
        <taxon>Pokkesviricetes</taxon>
        <taxon>Chitovirales</taxon>
        <taxon>Poxviridae</taxon>
        <taxon>Entomopoxvirinae</taxon>
        <taxon>Betaentomopoxvirus</taxon>
        <taxon>Betaentomopoxvirus cbiennis</taxon>
    </lineage>
</organism>
<organismHost>
    <name type="scientific">Choristoneura fumiferana</name>
    <name type="common">Spruce budworm moth</name>
    <name type="synonym">Archips fumiferana</name>
    <dbReference type="NCBI Taxonomy" id="7141"/>
</organismHost>
<name>A0A916NY07_CBEPV</name>